<accession>A0ABV9BRD0</accession>
<dbReference type="InterPro" id="IPR013216">
    <property type="entry name" value="Methyltransf_11"/>
</dbReference>
<organism evidence="2 3">
    <name type="scientific">Streptomyces ehimensis</name>
    <dbReference type="NCBI Taxonomy" id="68195"/>
    <lineage>
        <taxon>Bacteria</taxon>
        <taxon>Bacillati</taxon>
        <taxon>Actinomycetota</taxon>
        <taxon>Actinomycetes</taxon>
        <taxon>Kitasatosporales</taxon>
        <taxon>Streptomycetaceae</taxon>
        <taxon>Streptomyces</taxon>
    </lineage>
</organism>
<dbReference type="EC" id="2.1.1.-" evidence="2"/>
<evidence type="ECO:0000259" key="1">
    <source>
        <dbReference type="Pfam" id="PF08241"/>
    </source>
</evidence>
<dbReference type="Proteomes" id="UP001595990">
    <property type="component" value="Unassembled WGS sequence"/>
</dbReference>
<evidence type="ECO:0000313" key="3">
    <source>
        <dbReference type="Proteomes" id="UP001595990"/>
    </source>
</evidence>
<dbReference type="PANTHER" id="PTHR43591">
    <property type="entry name" value="METHYLTRANSFERASE"/>
    <property type="match status" value="1"/>
</dbReference>
<dbReference type="Pfam" id="PF08241">
    <property type="entry name" value="Methyltransf_11"/>
    <property type="match status" value="1"/>
</dbReference>
<keyword evidence="3" id="KW-1185">Reference proteome</keyword>
<reference evidence="3" key="1">
    <citation type="journal article" date="2019" name="Int. J. Syst. Evol. Microbiol.">
        <title>The Global Catalogue of Microorganisms (GCM) 10K type strain sequencing project: providing services to taxonomists for standard genome sequencing and annotation.</title>
        <authorList>
            <consortium name="The Broad Institute Genomics Platform"/>
            <consortium name="The Broad Institute Genome Sequencing Center for Infectious Disease"/>
            <person name="Wu L."/>
            <person name="Ma J."/>
        </authorList>
    </citation>
    <scope>NUCLEOTIDE SEQUENCE [LARGE SCALE GENOMIC DNA]</scope>
    <source>
        <strain evidence="3">CECT 8064</strain>
    </source>
</reference>
<sequence>MADGSRQSGPAMRSVVRETYGPADLGKEKIFAGGFINFGYWRAIDLAVPLGVPERVRSQEDLYRHVLDSAGPLGDLNVLEVGCGLGMGCALALSEYGPAAVTGMDIHPQQLERARGAHAGTLRREPGRLRFVRGAAERMPFEDDEFGTVVSVEAAQHFPDLTAFAAETARVLRPGGRVAVASFFTVDDAPGRPGELAGLLDTYANGLDIARPVTALTEAFTTAGLTGVRAESIGRHVWPGWDRWLGREWAAGTWPRNFLRAYEQRILDYYLVTADRPARRAD</sequence>
<feature type="domain" description="Methyltransferase type 11" evidence="1">
    <location>
        <begin position="79"/>
        <end position="179"/>
    </location>
</feature>
<dbReference type="SUPFAM" id="SSF53335">
    <property type="entry name" value="S-adenosyl-L-methionine-dependent methyltransferases"/>
    <property type="match status" value="1"/>
</dbReference>
<keyword evidence="2" id="KW-0808">Transferase</keyword>
<gene>
    <name evidence="2" type="ORF">ACFPEN_26905</name>
</gene>
<protein>
    <submittedName>
        <fullName evidence="2">Class I SAM-dependent methyltransferase</fullName>
        <ecNumber evidence="2">2.1.1.-</ecNumber>
    </submittedName>
</protein>
<keyword evidence="2" id="KW-0489">Methyltransferase</keyword>
<name>A0ABV9BRD0_9ACTN</name>
<dbReference type="GO" id="GO:0032259">
    <property type="term" value="P:methylation"/>
    <property type="evidence" value="ECO:0007669"/>
    <property type="project" value="UniProtKB-KW"/>
</dbReference>
<dbReference type="CDD" id="cd02440">
    <property type="entry name" value="AdoMet_MTases"/>
    <property type="match status" value="1"/>
</dbReference>
<dbReference type="PANTHER" id="PTHR43591:SF24">
    <property type="entry name" value="2-METHOXY-6-POLYPRENYL-1,4-BENZOQUINOL METHYLASE, MITOCHONDRIAL"/>
    <property type="match status" value="1"/>
</dbReference>
<proteinExistence type="predicted"/>
<dbReference type="RefSeq" id="WP_240667152.1">
    <property type="nucleotide sequence ID" value="NZ_JBHSFS010000014.1"/>
</dbReference>
<dbReference type="InterPro" id="IPR029063">
    <property type="entry name" value="SAM-dependent_MTases_sf"/>
</dbReference>
<dbReference type="GO" id="GO:0008168">
    <property type="term" value="F:methyltransferase activity"/>
    <property type="evidence" value="ECO:0007669"/>
    <property type="project" value="UniProtKB-KW"/>
</dbReference>
<evidence type="ECO:0000313" key="2">
    <source>
        <dbReference type="EMBL" id="MFC4516548.1"/>
    </source>
</evidence>
<comment type="caution">
    <text evidence="2">The sequence shown here is derived from an EMBL/GenBank/DDBJ whole genome shotgun (WGS) entry which is preliminary data.</text>
</comment>
<dbReference type="Gene3D" id="3.40.50.150">
    <property type="entry name" value="Vaccinia Virus protein VP39"/>
    <property type="match status" value="1"/>
</dbReference>
<dbReference type="EMBL" id="JBHSFS010000014">
    <property type="protein sequence ID" value="MFC4516548.1"/>
    <property type="molecule type" value="Genomic_DNA"/>
</dbReference>